<dbReference type="CDD" id="cd17917">
    <property type="entry name" value="DEXHc_RHA-like"/>
    <property type="match status" value="1"/>
</dbReference>
<dbReference type="GO" id="GO:0003723">
    <property type="term" value="F:RNA binding"/>
    <property type="evidence" value="ECO:0007669"/>
    <property type="project" value="TreeGrafter"/>
</dbReference>
<protein>
    <recommendedName>
        <fullName evidence="6">Helicase ATP-binding domain-containing protein</fullName>
    </recommendedName>
</protein>
<evidence type="ECO:0000259" key="6">
    <source>
        <dbReference type="PROSITE" id="PS51192"/>
    </source>
</evidence>
<feature type="domain" description="Helicase ATP-binding" evidence="6">
    <location>
        <begin position="1"/>
        <end position="65"/>
    </location>
</feature>
<organism evidence="7 8">
    <name type="scientific">Sphaeroforma arctica JP610</name>
    <dbReference type="NCBI Taxonomy" id="667725"/>
    <lineage>
        <taxon>Eukaryota</taxon>
        <taxon>Ichthyosporea</taxon>
        <taxon>Ichthyophonida</taxon>
        <taxon>Sphaeroforma</taxon>
    </lineage>
</organism>
<dbReference type="PANTHER" id="PTHR18934">
    <property type="entry name" value="ATP-DEPENDENT RNA HELICASE"/>
    <property type="match status" value="1"/>
</dbReference>
<name>A0A0L0F9E0_9EUKA</name>
<dbReference type="Gene3D" id="3.40.50.300">
    <property type="entry name" value="P-loop containing nucleotide triphosphate hydrolases"/>
    <property type="match status" value="1"/>
</dbReference>
<keyword evidence="5" id="KW-0067">ATP-binding</keyword>
<dbReference type="GeneID" id="25915216"/>
<dbReference type="InterPro" id="IPR014001">
    <property type="entry name" value="Helicase_ATP-bd"/>
</dbReference>
<reference evidence="7 8" key="1">
    <citation type="submission" date="2011-02" db="EMBL/GenBank/DDBJ databases">
        <title>The Genome Sequence of Sphaeroforma arctica JP610.</title>
        <authorList>
            <consortium name="The Broad Institute Genome Sequencing Platform"/>
            <person name="Russ C."/>
            <person name="Cuomo C."/>
            <person name="Young S.K."/>
            <person name="Zeng Q."/>
            <person name="Gargeya S."/>
            <person name="Alvarado L."/>
            <person name="Berlin A."/>
            <person name="Chapman S.B."/>
            <person name="Chen Z."/>
            <person name="Freedman E."/>
            <person name="Gellesch M."/>
            <person name="Goldberg J."/>
            <person name="Griggs A."/>
            <person name="Gujja S."/>
            <person name="Heilman E."/>
            <person name="Heiman D."/>
            <person name="Howarth C."/>
            <person name="Mehta T."/>
            <person name="Neiman D."/>
            <person name="Pearson M."/>
            <person name="Roberts A."/>
            <person name="Saif S."/>
            <person name="Shea T."/>
            <person name="Shenoy N."/>
            <person name="Sisk P."/>
            <person name="Stolte C."/>
            <person name="Sykes S."/>
            <person name="White J."/>
            <person name="Yandava C."/>
            <person name="Burger G."/>
            <person name="Gray M.W."/>
            <person name="Holland P.W.H."/>
            <person name="King N."/>
            <person name="Lang F.B.F."/>
            <person name="Roger A.J."/>
            <person name="Ruiz-Trillo I."/>
            <person name="Haas B."/>
            <person name="Nusbaum C."/>
            <person name="Birren B."/>
        </authorList>
    </citation>
    <scope>NUCLEOTIDE SEQUENCE [LARGE SCALE GENOMIC DNA]</scope>
    <source>
        <strain evidence="7 8">JP610</strain>
    </source>
</reference>
<keyword evidence="2" id="KW-0547">Nucleotide-binding</keyword>
<dbReference type="SUPFAM" id="SSF52540">
    <property type="entry name" value="P-loop containing nucleoside triphosphate hydrolases"/>
    <property type="match status" value="1"/>
</dbReference>
<keyword evidence="4" id="KW-0347">Helicase</keyword>
<dbReference type="EMBL" id="KQ246590">
    <property type="protein sequence ID" value="KNC72728.1"/>
    <property type="molecule type" value="Genomic_DNA"/>
</dbReference>
<dbReference type="GO" id="GO:0004386">
    <property type="term" value="F:helicase activity"/>
    <property type="evidence" value="ECO:0007669"/>
    <property type="project" value="UniProtKB-KW"/>
</dbReference>
<evidence type="ECO:0000313" key="7">
    <source>
        <dbReference type="EMBL" id="KNC72728.1"/>
    </source>
</evidence>
<feature type="non-terminal residue" evidence="7">
    <location>
        <position position="152"/>
    </location>
</feature>
<evidence type="ECO:0000256" key="1">
    <source>
        <dbReference type="ARBA" id="ARBA00008792"/>
    </source>
</evidence>
<evidence type="ECO:0000256" key="3">
    <source>
        <dbReference type="ARBA" id="ARBA00022801"/>
    </source>
</evidence>
<dbReference type="PANTHER" id="PTHR18934:SF99">
    <property type="entry name" value="ATP-DEPENDENT RNA HELICASE DHX37-RELATED"/>
    <property type="match status" value="1"/>
</dbReference>
<dbReference type="OrthoDB" id="5600252at2759"/>
<dbReference type="InterPro" id="IPR027417">
    <property type="entry name" value="P-loop_NTPase"/>
</dbReference>
<keyword evidence="3" id="KW-0378">Hydrolase</keyword>
<dbReference type="Proteomes" id="UP000054560">
    <property type="component" value="Unassembled WGS sequence"/>
</dbReference>
<proteinExistence type="inferred from homology"/>
<dbReference type="AlphaFoldDB" id="A0A0L0F9E0"/>
<evidence type="ECO:0000313" key="8">
    <source>
        <dbReference type="Proteomes" id="UP000054560"/>
    </source>
</evidence>
<dbReference type="InterPro" id="IPR002464">
    <property type="entry name" value="DNA/RNA_helicase_DEAH_CS"/>
</dbReference>
<dbReference type="RefSeq" id="XP_014146630.1">
    <property type="nucleotide sequence ID" value="XM_014291155.1"/>
</dbReference>
<dbReference type="PROSITE" id="PS00690">
    <property type="entry name" value="DEAH_ATP_HELICASE"/>
    <property type="match status" value="1"/>
</dbReference>
<evidence type="ECO:0000256" key="5">
    <source>
        <dbReference type="ARBA" id="ARBA00022840"/>
    </source>
</evidence>
<evidence type="ECO:0000256" key="2">
    <source>
        <dbReference type="ARBA" id="ARBA00022741"/>
    </source>
</evidence>
<dbReference type="eggNOG" id="KOG0920">
    <property type="taxonomic scope" value="Eukaryota"/>
</dbReference>
<accession>A0A0L0F9E0</accession>
<dbReference type="GO" id="GO:0016787">
    <property type="term" value="F:hydrolase activity"/>
    <property type="evidence" value="ECO:0007669"/>
    <property type="project" value="UniProtKB-KW"/>
</dbReference>
<evidence type="ECO:0000256" key="4">
    <source>
        <dbReference type="ARBA" id="ARBA00022806"/>
    </source>
</evidence>
<dbReference type="GO" id="GO:0005524">
    <property type="term" value="F:ATP binding"/>
    <property type="evidence" value="ECO:0007669"/>
    <property type="project" value="UniProtKB-KW"/>
</dbReference>
<dbReference type="PROSITE" id="PS51192">
    <property type="entry name" value="HELICASE_ATP_BIND_1"/>
    <property type="match status" value="1"/>
</dbReference>
<sequence length="152" mass="16819">VLLRWLQSDHVGSEISHIIIDEVHERTVQTDFLLGLLKPVLKLRPDLKVILMSATLDATLFDKYFRASGCSQIAHVDVEGRTFPVHPIFLQQAVRFADYVIEDDSPYARRAVYDAATMLALENTSKSTTHLTDSAKHLMKGVSATGLVDGGA</sequence>
<dbReference type="STRING" id="667725.A0A0L0F9E0"/>
<comment type="similarity">
    <text evidence="1">Belongs to the DEAD box helicase family. DEAH subfamily.</text>
</comment>
<feature type="non-terminal residue" evidence="7">
    <location>
        <position position="1"/>
    </location>
</feature>
<keyword evidence="8" id="KW-1185">Reference proteome</keyword>
<gene>
    <name evidence="7" type="ORF">SARC_14712</name>
</gene>